<dbReference type="STRING" id="1073089.A0A1L9R8R5"/>
<accession>A0A1L9R8R5</accession>
<keyword evidence="2" id="KW-0812">Transmembrane</keyword>
<feature type="transmembrane region" description="Helical" evidence="2">
    <location>
        <begin position="12"/>
        <end position="33"/>
    </location>
</feature>
<reference evidence="4" key="1">
    <citation type="journal article" date="2017" name="Genome Biol.">
        <title>Comparative genomics reveals high biological diversity and specific adaptations in the industrially and medically important fungal genus Aspergillus.</title>
        <authorList>
            <person name="de Vries R.P."/>
            <person name="Riley R."/>
            <person name="Wiebenga A."/>
            <person name="Aguilar-Osorio G."/>
            <person name="Amillis S."/>
            <person name="Uchima C.A."/>
            <person name="Anderluh G."/>
            <person name="Asadollahi M."/>
            <person name="Askin M."/>
            <person name="Barry K."/>
            <person name="Battaglia E."/>
            <person name="Bayram O."/>
            <person name="Benocci T."/>
            <person name="Braus-Stromeyer S.A."/>
            <person name="Caldana C."/>
            <person name="Canovas D."/>
            <person name="Cerqueira G.C."/>
            <person name="Chen F."/>
            <person name="Chen W."/>
            <person name="Choi C."/>
            <person name="Clum A."/>
            <person name="Dos Santos R.A."/>
            <person name="Damasio A.R."/>
            <person name="Diallinas G."/>
            <person name="Emri T."/>
            <person name="Fekete E."/>
            <person name="Flipphi M."/>
            <person name="Freyberg S."/>
            <person name="Gallo A."/>
            <person name="Gournas C."/>
            <person name="Habgood R."/>
            <person name="Hainaut M."/>
            <person name="Harispe M.L."/>
            <person name="Henrissat B."/>
            <person name="Hilden K.S."/>
            <person name="Hope R."/>
            <person name="Hossain A."/>
            <person name="Karabika E."/>
            <person name="Karaffa L."/>
            <person name="Karanyi Z."/>
            <person name="Krasevec N."/>
            <person name="Kuo A."/>
            <person name="Kusch H."/>
            <person name="LaButti K."/>
            <person name="Lagendijk E.L."/>
            <person name="Lapidus A."/>
            <person name="Levasseur A."/>
            <person name="Lindquist E."/>
            <person name="Lipzen A."/>
            <person name="Logrieco A.F."/>
            <person name="MacCabe A."/>
            <person name="Maekelae M.R."/>
            <person name="Malavazi I."/>
            <person name="Melin P."/>
            <person name="Meyer V."/>
            <person name="Mielnichuk N."/>
            <person name="Miskei M."/>
            <person name="Molnar A.P."/>
            <person name="Mule G."/>
            <person name="Ngan C.Y."/>
            <person name="Orejas M."/>
            <person name="Orosz E."/>
            <person name="Ouedraogo J.P."/>
            <person name="Overkamp K.M."/>
            <person name="Park H.-S."/>
            <person name="Perrone G."/>
            <person name="Piumi F."/>
            <person name="Punt P.J."/>
            <person name="Ram A.F."/>
            <person name="Ramon A."/>
            <person name="Rauscher S."/>
            <person name="Record E."/>
            <person name="Riano-Pachon D.M."/>
            <person name="Robert V."/>
            <person name="Roehrig J."/>
            <person name="Ruller R."/>
            <person name="Salamov A."/>
            <person name="Salih N.S."/>
            <person name="Samson R.A."/>
            <person name="Sandor E."/>
            <person name="Sanguinetti M."/>
            <person name="Schuetze T."/>
            <person name="Sepcic K."/>
            <person name="Shelest E."/>
            <person name="Sherlock G."/>
            <person name="Sophianopoulou V."/>
            <person name="Squina F.M."/>
            <person name="Sun H."/>
            <person name="Susca A."/>
            <person name="Todd R.B."/>
            <person name="Tsang A."/>
            <person name="Unkles S.E."/>
            <person name="van de Wiele N."/>
            <person name="van Rossen-Uffink D."/>
            <person name="Oliveira J.V."/>
            <person name="Vesth T.C."/>
            <person name="Visser J."/>
            <person name="Yu J.-H."/>
            <person name="Zhou M."/>
            <person name="Andersen M.R."/>
            <person name="Archer D.B."/>
            <person name="Baker S.E."/>
            <person name="Benoit I."/>
            <person name="Brakhage A.A."/>
            <person name="Braus G.H."/>
            <person name="Fischer R."/>
            <person name="Frisvad J.C."/>
            <person name="Goldman G.H."/>
            <person name="Houbraken J."/>
            <person name="Oakley B."/>
            <person name="Pocsi I."/>
            <person name="Scazzocchio C."/>
            <person name="Seiboth B."/>
            <person name="vanKuyk P.A."/>
            <person name="Wortman J."/>
            <person name="Dyer P.S."/>
            <person name="Grigoriev I.V."/>
        </authorList>
    </citation>
    <scope>NUCLEOTIDE SEQUENCE [LARGE SCALE GENOMIC DNA]</scope>
    <source>
        <strain evidence="4">DTO 134E9</strain>
    </source>
</reference>
<sequence>MTAPWLDAVFSVPVRMALVLVVAVAFAAGHHAFYQSLNGQTVSDSQSAVTRKLPLRVSDQQFNVSVGTFFAFLVKALLSVAVSDVFNQFAWRKLMRGPPTRIAVIDNLFDTLQNGFVLINFGLWRKHPSSMALATVFWLLPISSMITPATLNVKMAPSYNSTTARVPQIDFSSSNFVTMTPFLLAGLDLKIQDDQYVAATPEVQRLVTSTAMEGAILPIQPPSPNSAWKLQFHGPALRCDPVNQTLSTAIVHDVERNIKNSTSGDPGLVTGMAYGFISWVPHDNSTNGSTPFYQLPSTGDPISSSTPRNDYLGPLQEFRSFQVGDAEFGAGWSPLSVFLATFPHMLEEDSGDLGDMWRTARDPTITQCSLFNTSYTVEFNYTNGEQTVNISDYQYLNSVSHIHDVQSNQEHLPDLQSATGAAASIYQTALEMFAYQAVMEQFCRLMVGWISEAPSIENYTVKGDPKHQWNGYSLDIKNTSIMSTALSNAAELGTIKTAMSKVGAADGFQNMWNEHSVTHANQKVTGSLATAVEEMFRNITISLMNSDLLQPNYTMPSAPPNVNVTLESHRNIYTYSVSILWTSYGIAIAVTLVSVVFGVIAHFSNNGSYTTSLSTFLRTTQAATISTQFRPEDCSGKYPRPGYIGNATIAFGEMPPEQIAMVDGAKGTASSPLIEEMPRRSGEVSPVSSRPSSRMGSRPVSGFIFRSSIDGHR</sequence>
<feature type="region of interest" description="Disordered" evidence="1">
    <location>
        <begin position="670"/>
        <end position="713"/>
    </location>
</feature>
<keyword evidence="4" id="KW-1185">Reference proteome</keyword>
<evidence type="ECO:0000313" key="4">
    <source>
        <dbReference type="Proteomes" id="UP000184383"/>
    </source>
</evidence>
<dbReference type="PANTHER" id="PTHR35041">
    <property type="entry name" value="MEDIATOR OF RNA POLYMERASE II TRANSCRIPTION SUBUNIT 1"/>
    <property type="match status" value="1"/>
</dbReference>
<keyword evidence="2" id="KW-0472">Membrane</keyword>
<keyword evidence="2" id="KW-1133">Transmembrane helix</keyword>
<feature type="transmembrane region" description="Helical" evidence="2">
    <location>
        <begin position="62"/>
        <end position="86"/>
    </location>
</feature>
<feature type="transmembrane region" description="Helical" evidence="2">
    <location>
        <begin position="131"/>
        <end position="151"/>
    </location>
</feature>
<protein>
    <submittedName>
        <fullName evidence="3">Uncharacterized protein</fullName>
    </submittedName>
</protein>
<feature type="transmembrane region" description="Helical" evidence="2">
    <location>
        <begin position="579"/>
        <end position="603"/>
    </location>
</feature>
<name>A0A1L9R8R5_ASPWE</name>
<dbReference type="EMBL" id="KV878216">
    <property type="protein sequence ID" value="OJJ31312.1"/>
    <property type="molecule type" value="Genomic_DNA"/>
</dbReference>
<dbReference type="GeneID" id="63747349"/>
<feature type="compositionally biased region" description="Low complexity" evidence="1">
    <location>
        <begin position="683"/>
        <end position="702"/>
    </location>
</feature>
<evidence type="ECO:0000313" key="3">
    <source>
        <dbReference type="EMBL" id="OJJ31312.1"/>
    </source>
</evidence>
<dbReference type="PANTHER" id="PTHR35041:SF6">
    <property type="entry name" value="FORMYLMETHIONINE DEFORMYLASE-LIKE PROTEIN-RELATED"/>
    <property type="match status" value="1"/>
</dbReference>
<proteinExistence type="predicted"/>
<dbReference type="OrthoDB" id="5322539at2759"/>
<gene>
    <name evidence="3" type="ORF">ASPWEDRAFT_176395</name>
</gene>
<dbReference type="AlphaFoldDB" id="A0A1L9R8R5"/>
<dbReference type="Proteomes" id="UP000184383">
    <property type="component" value="Unassembled WGS sequence"/>
</dbReference>
<evidence type="ECO:0000256" key="2">
    <source>
        <dbReference type="SAM" id="Phobius"/>
    </source>
</evidence>
<dbReference type="RefSeq" id="XP_040684989.1">
    <property type="nucleotide sequence ID" value="XM_040831501.1"/>
</dbReference>
<dbReference type="VEuPathDB" id="FungiDB:ASPWEDRAFT_176395"/>
<evidence type="ECO:0000256" key="1">
    <source>
        <dbReference type="SAM" id="MobiDB-lite"/>
    </source>
</evidence>
<organism evidence="3 4">
    <name type="scientific">Aspergillus wentii DTO 134E9</name>
    <dbReference type="NCBI Taxonomy" id="1073089"/>
    <lineage>
        <taxon>Eukaryota</taxon>
        <taxon>Fungi</taxon>
        <taxon>Dikarya</taxon>
        <taxon>Ascomycota</taxon>
        <taxon>Pezizomycotina</taxon>
        <taxon>Eurotiomycetes</taxon>
        <taxon>Eurotiomycetidae</taxon>
        <taxon>Eurotiales</taxon>
        <taxon>Aspergillaceae</taxon>
        <taxon>Aspergillus</taxon>
        <taxon>Aspergillus subgen. Cremei</taxon>
    </lineage>
</organism>